<dbReference type="AlphaFoldDB" id="A0A517LBG6"/>
<evidence type="ECO:0000313" key="2">
    <source>
        <dbReference type="Proteomes" id="UP000316270"/>
    </source>
</evidence>
<reference evidence="1 2" key="1">
    <citation type="submission" date="2019-07" db="EMBL/GenBank/DDBJ databases">
        <title>Finished genome of Venturia effusa.</title>
        <authorList>
            <person name="Young C.A."/>
            <person name="Cox M.P."/>
            <person name="Ganley A.R.D."/>
            <person name="David W.J."/>
        </authorList>
    </citation>
    <scope>NUCLEOTIDE SEQUENCE [LARGE SCALE GENOMIC DNA]</scope>
    <source>
        <strain evidence="2">albino</strain>
    </source>
</reference>
<accession>A0A517LBG6</accession>
<dbReference type="Proteomes" id="UP000316270">
    <property type="component" value="Chromosome 8"/>
</dbReference>
<organism evidence="1 2">
    <name type="scientific">Venturia effusa</name>
    <dbReference type="NCBI Taxonomy" id="50376"/>
    <lineage>
        <taxon>Eukaryota</taxon>
        <taxon>Fungi</taxon>
        <taxon>Dikarya</taxon>
        <taxon>Ascomycota</taxon>
        <taxon>Pezizomycotina</taxon>
        <taxon>Dothideomycetes</taxon>
        <taxon>Pleosporomycetidae</taxon>
        <taxon>Venturiales</taxon>
        <taxon>Venturiaceae</taxon>
        <taxon>Venturia</taxon>
    </lineage>
</organism>
<evidence type="ECO:0000313" key="1">
    <source>
        <dbReference type="EMBL" id="QDS72968.1"/>
    </source>
</evidence>
<dbReference type="EMBL" id="CP042192">
    <property type="protein sequence ID" value="QDS72968.1"/>
    <property type="molecule type" value="Genomic_DNA"/>
</dbReference>
<protein>
    <submittedName>
        <fullName evidence="1">Uncharacterized protein</fullName>
    </submittedName>
</protein>
<keyword evidence="2" id="KW-1185">Reference proteome</keyword>
<gene>
    <name evidence="1" type="ORF">FKW77_008651</name>
</gene>
<sequence>MTTTAPEYGIWVQTSSTSVLRFSSPENKLEITTANRRNGKGLLGLPIELREGIIKFVIEHRDGNSLYPVNDRDAWHLRDDLSCTACDTANSYGRIYDTHRMRRPANVQRARTPEMRKWIEPKPNLPFWACRHRLIPNLQSLRLTSRQLNTEILGWAARVSSGRPLSLFLFDAEQPPQNRTADNCWSRIGVAPYRNLGLLMVSGFSPNNTKIVTTMARLKTLAILLDKRDAPLHVFFGLIWEPNQTSDDWTAFEHLISSYNRPNLSQYQAFASDMGLFGLHFHDSRGNCCSVAFNAIKGYSHLRVRIFQDYLPEIVRCIKNQKVPIGQLVIRIDNYNTSLRKLKKLMRPLRELRVTVSAQVDCLRKGSMLIGSWKKKYARVVDKIVETMMSDVVKSLLVTDPTYRTRLHAVDKDEGDEMSSLEQQLVEVDRSLDMVKWKKRAWAFEYVNWSSDGVERRKMSLMMSRAAAVHTERTRI</sequence>
<proteinExistence type="predicted"/>
<name>A0A517LBG6_9PEZI</name>